<dbReference type="Proteomes" id="UP000663419">
    <property type="component" value="Chromosome 6"/>
</dbReference>
<proteinExistence type="predicted"/>
<reference evidence="1" key="1">
    <citation type="submission" date="2021-01" db="EMBL/GenBank/DDBJ databases">
        <title>Chromosome-level genome assembly of a human fungal pathogen reveals clustering of transcriptionally co-regulated genes.</title>
        <authorList>
            <person name="Voorhies M."/>
            <person name="Cohen S."/>
            <person name="Shea T.P."/>
            <person name="Petrus S."/>
            <person name="Munoz J.F."/>
            <person name="Poplawski S."/>
            <person name="Goldman W.E."/>
            <person name="Michael T."/>
            <person name="Cuomo C.A."/>
            <person name="Sil A."/>
            <person name="Beyhan S."/>
        </authorList>
    </citation>
    <scope>NUCLEOTIDE SEQUENCE</scope>
    <source>
        <strain evidence="1">H88</strain>
    </source>
</reference>
<evidence type="ECO:0000313" key="1">
    <source>
        <dbReference type="EMBL" id="QSS57739.1"/>
    </source>
</evidence>
<name>A0A8A1LV02_AJEC8</name>
<gene>
    <name evidence="1" type="ORF">I7I53_12019</name>
</gene>
<accession>A0A8A1LV02</accession>
<protein>
    <submittedName>
        <fullName evidence="1">Amidase</fullName>
    </submittedName>
</protein>
<dbReference type="VEuPathDB" id="FungiDB:I7I53_12019"/>
<dbReference type="EMBL" id="CP069107">
    <property type="protein sequence ID" value="QSS57739.1"/>
    <property type="molecule type" value="Genomic_DNA"/>
</dbReference>
<evidence type="ECO:0000313" key="2">
    <source>
        <dbReference type="Proteomes" id="UP000663419"/>
    </source>
</evidence>
<organism evidence="1 2">
    <name type="scientific">Ajellomyces capsulatus (strain H88)</name>
    <name type="common">Darling's disease fungus</name>
    <name type="synonym">Histoplasma capsulatum</name>
    <dbReference type="NCBI Taxonomy" id="544711"/>
    <lineage>
        <taxon>Eukaryota</taxon>
        <taxon>Fungi</taxon>
        <taxon>Dikarya</taxon>
        <taxon>Ascomycota</taxon>
        <taxon>Pezizomycotina</taxon>
        <taxon>Eurotiomycetes</taxon>
        <taxon>Eurotiomycetidae</taxon>
        <taxon>Onygenales</taxon>
        <taxon>Ajellomycetaceae</taxon>
        <taxon>Histoplasma</taxon>
    </lineage>
</organism>
<sequence length="76" mass="8588">MHFAAIVSGKETLRGAQFGLPWKGVWEKASQNEAARKHYQIFEQVIERIRGAGANVIEYTDFPSAEEIIPPGGWDW</sequence>
<dbReference type="AlphaFoldDB" id="A0A8A1LV02"/>